<dbReference type="RefSeq" id="WP_244357354.1">
    <property type="nucleotide sequence ID" value="NZ_JAJNNZ010000008.1"/>
</dbReference>
<proteinExistence type="predicted"/>
<protein>
    <submittedName>
        <fullName evidence="1">Uncharacterized protein</fullName>
    </submittedName>
</protein>
<comment type="caution">
    <text evidence="1">The sequence shown here is derived from an EMBL/GenBank/DDBJ whole genome shotgun (WGS) entry which is preliminary data.</text>
</comment>
<reference evidence="1" key="1">
    <citation type="submission" date="2021-11" db="EMBL/GenBank/DDBJ databases">
        <title>Vibrio ZSDE26 sp. nov. and Vibrio ZSDZ34 sp. nov., isolated from coastal seawater in Qingdao.</title>
        <authorList>
            <person name="Zhang P."/>
        </authorList>
    </citation>
    <scope>NUCLEOTIDE SEQUENCE</scope>
    <source>
        <strain evidence="1">ZSDZ34</strain>
    </source>
</reference>
<name>A0A9X1WFE9_9VIBR</name>
<organism evidence="1 2">
    <name type="scientific">Vibrio gelatinilyticus</name>
    <dbReference type="NCBI Taxonomy" id="2893468"/>
    <lineage>
        <taxon>Bacteria</taxon>
        <taxon>Pseudomonadati</taxon>
        <taxon>Pseudomonadota</taxon>
        <taxon>Gammaproteobacteria</taxon>
        <taxon>Vibrionales</taxon>
        <taxon>Vibrionaceae</taxon>
        <taxon>Vibrio</taxon>
    </lineage>
</organism>
<keyword evidence="2" id="KW-1185">Reference proteome</keyword>
<dbReference type="EMBL" id="JAJNNZ010000008">
    <property type="protein sequence ID" value="MCJ2377415.1"/>
    <property type="molecule type" value="Genomic_DNA"/>
</dbReference>
<dbReference type="AlphaFoldDB" id="A0A9X1WFE9"/>
<gene>
    <name evidence="1" type="ORF">LNL84_11295</name>
</gene>
<sequence length="60" mass="7058">MHTFAIEGFCDWCQAPKFVTRHEYVDGKCNFSCKECLDFAAMDVRQFNKAELEFRSQQEA</sequence>
<evidence type="ECO:0000313" key="2">
    <source>
        <dbReference type="Proteomes" id="UP001139488"/>
    </source>
</evidence>
<evidence type="ECO:0000313" key="1">
    <source>
        <dbReference type="EMBL" id="MCJ2377415.1"/>
    </source>
</evidence>
<dbReference type="Proteomes" id="UP001139488">
    <property type="component" value="Unassembled WGS sequence"/>
</dbReference>
<accession>A0A9X1WFE9</accession>